<dbReference type="EMBL" id="JAGINP010000044">
    <property type="protein sequence ID" value="MBP2297182.1"/>
    <property type="molecule type" value="Genomic_DNA"/>
</dbReference>
<feature type="region of interest" description="Disordered" evidence="1">
    <location>
        <begin position="62"/>
        <end position="84"/>
    </location>
</feature>
<feature type="compositionally biased region" description="Pro residues" evidence="1">
    <location>
        <begin position="74"/>
        <end position="84"/>
    </location>
</feature>
<dbReference type="RefSeq" id="WP_209773693.1">
    <property type="nucleotide sequence ID" value="NZ_JAGINP010000044.1"/>
</dbReference>
<dbReference type="Proteomes" id="UP000781958">
    <property type="component" value="Unassembled WGS sequence"/>
</dbReference>
<evidence type="ECO:0000313" key="2">
    <source>
        <dbReference type="EMBL" id="MBP2297182.1"/>
    </source>
</evidence>
<proteinExistence type="predicted"/>
<name>A0ABS4SXA2_9PROT</name>
<organism evidence="2 3">
    <name type="scientific">Azospirillum rugosum</name>
    <dbReference type="NCBI Taxonomy" id="416170"/>
    <lineage>
        <taxon>Bacteria</taxon>
        <taxon>Pseudomonadati</taxon>
        <taxon>Pseudomonadota</taxon>
        <taxon>Alphaproteobacteria</taxon>
        <taxon>Rhodospirillales</taxon>
        <taxon>Azospirillaceae</taxon>
        <taxon>Azospirillum</taxon>
    </lineage>
</organism>
<sequence length="84" mass="9246">MKISFFHVHQRDAAVKSTDEGWVGAYGFGGHHGPGYEPQPGEVRDSWDRAADSFLALMGDQEAERRLYDDTHPAPVPGAKPARP</sequence>
<evidence type="ECO:0000256" key="1">
    <source>
        <dbReference type="SAM" id="MobiDB-lite"/>
    </source>
</evidence>
<protein>
    <submittedName>
        <fullName evidence="2">Uncharacterized protein</fullName>
    </submittedName>
</protein>
<accession>A0ABS4SXA2</accession>
<evidence type="ECO:0000313" key="3">
    <source>
        <dbReference type="Proteomes" id="UP000781958"/>
    </source>
</evidence>
<gene>
    <name evidence="2" type="ORF">J2851_007001</name>
</gene>
<feature type="compositionally biased region" description="Basic and acidic residues" evidence="1">
    <location>
        <begin position="62"/>
        <end position="72"/>
    </location>
</feature>
<keyword evidence="3" id="KW-1185">Reference proteome</keyword>
<comment type="caution">
    <text evidence="2">The sequence shown here is derived from an EMBL/GenBank/DDBJ whole genome shotgun (WGS) entry which is preliminary data.</text>
</comment>
<reference evidence="2 3" key="1">
    <citation type="submission" date="2021-03" db="EMBL/GenBank/DDBJ databases">
        <title>Genomic Encyclopedia of Type Strains, Phase III (KMG-III): the genomes of soil and plant-associated and newly described type strains.</title>
        <authorList>
            <person name="Whitman W."/>
        </authorList>
    </citation>
    <scope>NUCLEOTIDE SEQUENCE [LARGE SCALE GENOMIC DNA]</scope>
    <source>
        <strain evidence="2 3">IMMIB AFH-6</strain>
    </source>
</reference>